<evidence type="ECO:0000313" key="3">
    <source>
        <dbReference type="Proteomes" id="UP000688137"/>
    </source>
</evidence>
<name>A0A8S1NPZ3_PARPR</name>
<evidence type="ECO:0000313" key="2">
    <source>
        <dbReference type="EMBL" id="CAD8094302.1"/>
    </source>
</evidence>
<reference evidence="2" key="1">
    <citation type="submission" date="2021-01" db="EMBL/GenBank/DDBJ databases">
        <authorList>
            <consortium name="Genoscope - CEA"/>
            <person name="William W."/>
        </authorList>
    </citation>
    <scope>NUCLEOTIDE SEQUENCE</scope>
</reference>
<protein>
    <submittedName>
        <fullName evidence="2">Uncharacterized protein</fullName>
    </submittedName>
</protein>
<keyword evidence="1" id="KW-1133">Transmembrane helix</keyword>
<dbReference type="Proteomes" id="UP000688137">
    <property type="component" value="Unassembled WGS sequence"/>
</dbReference>
<keyword evidence="1" id="KW-0472">Membrane</keyword>
<organism evidence="2 3">
    <name type="scientific">Paramecium primaurelia</name>
    <dbReference type="NCBI Taxonomy" id="5886"/>
    <lineage>
        <taxon>Eukaryota</taxon>
        <taxon>Sar</taxon>
        <taxon>Alveolata</taxon>
        <taxon>Ciliophora</taxon>
        <taxon>Intramacronucleata</taxon>
        <taxon>Oligohymenophorea</taxon>
        <taxon>Peniculida</taxon>
        <taxon>Parameciidae</taxon>
        <taxon>Paramecium</taxon>
    </lineage>
</organism>
<proteinExistence type="predicted"/>
<keyword evidence="1" id="KW-0812">Transmembrane</keyword>
<comment type="caution">
    <text evidence="2">The sequence shown here is derived from an EMBL/GenBank/DDBJ whole genome shotgun (WGS) entry which is preliminary data.</text>
</comment>
<keyword evidence="3" id="KW-1185">Reference proteome</keyword>
<accession>A0A8S1NPZ3</accession>
<sequence>MFPDNQPKVYGLPINHKSNYFINMWILLEELNFYHVTALDYLSVRSLAFIQMIEIEYQQIDYSHYLLNKRNWENTNLSKLSFKGINTFNWLEERPDKQRDLTLLNRIREIGIIWHLLIQVILKLILLSVVSLINPDHQLVNKISLRYLKRNLLQSNLFKFNKVNRKSPAQPHLGNQSSIRLENILQLLMEN</sequence>
<dbReference type="EMBL" id="CAJJDM010000098">
    <property type="protein sequence ID" value="CAD8094302.1"/>
    <property type="molecule type" value="Genomic_DNA"/>
</dbReference>
<gene>
    <name evidence="2" type="ORF">PPRIM_AZ9-3.1.T0950101</name>
</gene>
<feature type="transmembrane region" description="Helical" evidence="1">
    <location>
        <begin position="112"/>
        <end position="133"/>
    </location>
</feature>
<dbReference type="AlphaFoldDB" id="A0A8S1NPZ3"/>
<evidence type="ECO:0000256" key="1">
    <source>
        <dbReference type="SAM" id="Phobius"/>
    </source>
</evidence>